<dbReference type="PANTHER" id="PTHR10885">
    <property type="entry name" value="ISOPENTENYL-DIPHOSPHATE DELTA-ISOMERASE"/>
    <property type="match status" value="1"/>
</dbReference>
<sequence>MELWDLYDIDRNKLGLTHLRGIPLPKGRYHLVVHVWIQNDKGQLILSKRHPDKHFGNLWECTGGSVLQGENSLEGALREVEEELGIKLSPDSGKLLHSEVKETHHLDYWFFISNVDIKDLELQADEVIDAKWVDQETNENMIRCHETTPALKHFYDLISKYR</sequence>
<keyword evidence="1" id="KW-0378">Hydrolase</keyword>
<dbReference type="PROSITE" id="PS00893">
    <property type="entry name" value="NUDIX_BOX"/>
    <property type="match status" value="1"/>
</dbReference>
<evidence type="ECO:0000313" key="4">
    <source>
        <dbReference type="Proteomes" id="UP001335737"/>
    </source>
</evidence>
<dbReference type="CDD" id="cd04693">
    <property type="entry name" value="NUDIX_Hydrolase"/>
    <property type="match status" value="1"/>
</dbReference>
<reference evidence="3 4" key="1">
    <citation type="journal article" date="2024" name="Int. J. Syst. Evol. Microbiol.">
        <title>Virgibacillus tibetensis sp. nov., isolated from salt lake on the Tibetan Plateau of China.</title>
        <authorList>
            <person name="Phurbu D."/>
            <person name="Liu Z.-X."/>
            <person name="Wang R."/>
            <person name="Zheng Y.-Y."/>
            <person name="Liu H.-C."/>
            <person name="Zhou Y.-G."/>
            <person name="Yu Y.-J."/>
            <person name="Li A.-H."/>
        </authorList>
    </citation>
    <scope>NUCLEOTIDE SEQUENCE [LARGE SCALE GENOMIC DNA]</scope>
    <source>
        <strain evidence="3 4">C22-A2</strain>
    </source>
</reference>
<accession>A0ABU6KKW4</accession>
<dbReference type="PROSITE" id="PS51462">
    <property type="entry name" value="NUDIX"/>
    <property type="match status" value="1"/>
</dbReference>
<dbReference type="Proteomes" id="UP001335737">
    <property type="component" value="Unassembled WGS sequence"/>
</dbReference>
<evidence type="ECO:0000313" key="3">
    <source>
        <dbReference type="EMBL" id="MEC5425520.1"/>
    </source>
</evidence>
<dbReference type="EMBL" id="JARZFX010000015">
    <property type="protein sequence ID" value="MEC5425520.1"/>
    <property type="molecule type" value="Genomic_DNA"/>
</dbReference>
<dbReference type="InterPro" id="IPR015797">
    <property type="entry name" value="NUDIX_hydrolase-like_dom_sf"/>
</dbReference>
<proteinExistence type="predicted"/>
<comment type="caution">
    <text evidence="3">The sequence shown here is derived from an EMBL/GenBank/DDBJ whole genome shotgun (WGS) entry which is preliminary data.</text>
</comment>
<organism evidence="3 4">
    <name type="scientific">Virgibacillus tibetensis</name>
    <dbReference type="NCBI Taxonomy" id="3042313"/>
    <lineage>
        <taxon>Bacteria</taxon>
        <taxon>Bacillati</taxon>
        <taxon>Bacillota</taxon>
        <taxon>Bacilli</taxon>
        <taxon>Bacillales</taxon>
        <taxon>Bacillaceae</taxon>
        <taxon>Virgibacillus</taxon>
    </lineage>
</organism>
<protein>
    <submittedName>
        <fullName evidence="3">NUDIX domain-containing protein</fullName>
    </submittedName>
</protein>
<dbReference type="RefSeq" id="WP_327609058.1">
    <property type="nucleotide sequence ID" value="NZ_JARZFX010000015.1"/>
</dbReference>
<dbReference type="Gene3D" id="3.90.79.10">
    <property type="entry name" value="Nucleoside Triphosphate Pyrophosphohydrolase"/>
    <property type="match status" value="1"/>
</dbReference>
<keyword evidence="4" id="KW-1185">Reference proteome</keyword>
<dbReference type="SUPFAM" id="SSF55811">
    <property type="entry name" value="Nudix"/>
    <property type="match status" value="1"/>
</dbReference>
<dbReference type="Pfam" id="PF00293">
    <property type="entry name" value="NUDIX"/>
    <property type="match status" value="1"/>
</dbReference>
<dbReference type="InterPro" id="IPR020084">
    <property type="entry name" value="NUDIX_hydrolase_CS"/>
</dbReference>
<feature type="domain" description="Nudix hydrolase" evidence="2">
    <location>
        <begin position="28"/>
        <end position="155"/>
    </location>
</feature>
<dbReference type="InterPro" id="IPR000086">
    <property type="entry name" value="NUDIX_hydrolase_dom"/>
</dbReference>
<gene>
    <name evidence="3" type="ORF">QGM71_18740</name>
</gene>
<name>A0ABU6KKW4_9BACI</name>
<dbReference type="PANTHER" id="PTHR10885:SF0">
    <property type="entry name" value="ISOPENTENYL-DIPHOSPHATE DELTA-ISOMERASE"/>
    <property type="match status" value="1"/>
</dbReference>
<evidence type="ECO:0000259" key="2">
    <source>
        <dbReference type="PROSITE" id="PS51462"/>
    </source>
</evidence>
<evidence type="ECO:0000256" key="1">
    <source>
        <dbReference type="ARBA" id="ARBA00022801"/>
    </source>
</evidence>